<evidence type="ECO:0000313" key="2">
    <source>
        <dbReference type="Proteomes" id="UP000824120"/>
    </source>
</evidence>
<sequence>VRIHTSSNPLSLPLFPFASVSTLYTSSPTPYLVTGGRHQILRHRKVLHLFRLRNHTHFVPSLPLSRIAFIQ</sequence>
<keyword evidence="2" id="KW-1185">Reference proteome</keyword>
<dbReference type="Proteomes" id="UP000824120">
    <property type="component" value="Chromosome 5"/>
</dbReference>
<evidence type="ECO:0000313" key="1">
    <source>
        <dbReference type="EMBL" id="KAG5607869.1"/>
    </source>
</evidence>
<name>A0A9J5Z6K5_SOLCO</name>
<protein>
    <submittedName>
        <fullName evidence="1">Uncharacterized protein</fullName>
    </submittedName>
</protein>
<dbReference type="EMBL" id="JACXVP010000005">
    <property type="protein sequence ID" value="KAG5607869.1"/>
    <property type="molecule type" value="Genomic_DNA"/>
</dbReference>
<comment type="caution">
    <text evidence="1">The sequence shown here is derived from an EMBL/GenBank/DDBJ whole genome shotgun (WGS) entry which is preliminary data.</text>
</comment>
<organism evidence="1 2">
    <name type="scientific">Solanum commersonii</name>
    <name type="common">Commerson's wild potato</name>
    <name type="synonym">Commerson's nightshade</name>
    <dbReference type="NCBI Taxonomy" id="4109"/>
    <lineage>
        <taxon>Eukaryota</taxon>
        <taxon>Viridiplantae</taxon>
        <taxon>Streptophyta</taxon>
        <taxon>Embryophyta</taxon>
        <taxon>Tracheophyta</taxon>
        <taxon>Spermatophyta</taxon>
        <taxon>Magnoliopsida</taxon>
        <taxon>eudicotyledons</taxon>
        <taxon>Gunneridae</taxon>
        <taxon>Pentapetalae</taxon>
        <taxon>asterids</taxon>
        <taxon>lamiids</taxon>
        <taxon>Solanales</taxon>
        <taxon>Solanaceae</taxon>
        <taxon>Solanoideae</taxon>
        <taxon>Solaneae</taxon>
        <taxon>Solanum</taxon>
    </lineage>
</organism>
<proteinExistence type="predicted"/>
<feature type="non-terminal residue" evidence="1">
    <location>
        <position position="1"/>
    </location>
</feature>
<gene>
    <name evidence="1" type="ORF">H5410_029361</name>
</gene>
<dbReference type="AlphaFoldDB" id="A0A9J5Z6K5"/>
<reference evidence="1 2" key="1">
    <citation type="submission" date="2020-09" db="EMBL/GenBank/DDBJ databases">
        <title>De no assembly of potato wild relative species, Solanum commersonii.</title>
        <authorList>
            <person name="Cho K."/>
        </authorList>
    </citation>
    <scope>NUCLEOTIDE SEQUENCE [LARGE SCALE GENOMIC DNA]</scope>
    <source>
        <strain evidence="1">LZ3.2</strain>
        <tissue evidence="1">Leaf</tissue>
    </source>
</reference>
<accession>A0A9J5Z6K5</accession>